<dbReference type="AlphaFoldDB" id="A0A978VSE0"/>
<dbReference type="InterPro" id="IPR036397">
    <property type="entry name" value="RNaseH_sf"/>
</dbReference>
<evidence type="ECO:0000313" key="2">
    <source>
        <dbReference type="EMBL" id="KAH7538465.1"/>
    </source>
</evidence>
<reference evidence="2" key="1">
    <citation type="journal article" date="2021" name="Front. Plant Sci.">
        <title>Chromosome-Scale Genome Assembly for Chinese Sour Jujube and Insights Into Its Genome Evolution and Domestication Signature.</title>
        <authorList>
            <person name="Shen L.-Y."/>
            <person name="Luo H."/>
            <person name="Wang X.-L."/>
            <person name="Wang X.-M."/>
            <person name="Qiu X.-J."/>
            <person name="Liu H."/>
            <person name="Zhou S.-S."/>
            <person name="Jia K.-H."/>
            <person name="Nie S."/>
            <person name="Bao Y.-T."/>
            <person name="Zhang R.-G."/>
            <person name="Yun Q.-Z."/>
            <person name="Chai Y.-H."/>
            <person name="Lu J.-Y."/>
            <person name="Li Y."/>
            <person name="Zhao S.-W."/>
            <person name="Mao J.-F."/>
            <person name="Jia S.-G."/>
            <person name="Mao Y.-M."/>
        </authorList>
    </citation>
    <scope>NUCLEOTIDE SEQUENCE</scope>
    <source>
        <strain evidence="2">AT0</strain>
        <tissue evidence="2">Leaf</tissue>
    </source>
</reference>
<feature type="domain" description="RNase H type-1" evidence="1">
    <location>
        <begin position="142"/>
        <end position="237"/>
    </location>
</feature>
<proteinExistence type="predicted"/>
<evidence type="ECO:0000259" key="1">
    <source>
        <dbReference type="Pfam" id="PF13456"/>
    </source>
</evidence>
<evidence type="ECO:0000313" key="3">
    <source>
        <dbReference type="Proteomes" id="UP000813462"/>
    </source>
</evidence>
<dbReference type="GO" id="GO:0003676">
    <property type="term" value="F:nucleic acid binding"/>
    <property type="evidence" value="ECO:0007669"/>
    <property type="project" value="InterPro"/>
</dbReference>
<gene>
    <name evidence="2" type="ORF">FEM48_Zijuj03G0202200</name>
</gene>
<dbReference type="InterPro" id="IPR002156">
    <property type="entry name" value="RNaseH_domain"/>
</dbReference>
<protein>
    <recommendedName>
        <fullName evidence="1">RNase H type-1 domain-containing protein</fullName>
    </recommendedName>
</protein>
<dbReference type="Gene3D" id="3.30.420.10">
    <property type="entry name" value="Ribonuclease H-like superfamily/Ribonuclease H"/>
    <property type="match status" value="1"/>
</dbReference>
<dbReference type="Pfam" id="PF13456">
    <property type="entry name" value="RVT_3"/>
    <property type="match status" value="1"/>
</dbReference>
<dbReference type="GO" id="GO:0004523">
    <property type="term" value="F:RNA-DNA hybrid ribonuclease activity"/>
    <property type="evidence" value="ECO:0007669"/>
    <property type="project" value="InterPro"/>
</dbReference>
<dbReference type="Proteomes" id="UP000813462">
    <property type="component" value="Unassembled WGS sequence"/>
</dbReference>
<comment type="caution">
    <text evidence="2">The sequence shown here is derived from an EMBL/GenBank/DDBJ whole genome shotgun (WGS) entry which is preliminary data.</text>
</comment>
<accession>A0A978VSE0</accession>
<organism evidence="2 3">
    <name type="scientific">Ziziphus jujuba var. spinosa</name>
    <dbReference type="NCBI Taxonomy" id="714518"/>
    <lineage>
        <taxon>Eukaryota</taxon>
        <taxon>Viridiplantae</taxon>
        <taxon>Streptophyta</taxon>
        <taxon>Embryophyta</taxon>
        <taxon>Tracheophyta</taxon>
        <taxon>Spermatophyta</taxon>
        <taxon>Magnoliopsida</taxon>
        <taxon>eudicotyledons</taxon>
        <taxon>Gunneridae</taxon>
        <taxon>Pentapetalae</taxon>
        <taxon>rosids</taxon>
        <taxon>fabids</taxon>
        <taxon>Rosales</taxon>
        <taxon>Rhamnaceae</taxon>
        <taxon>Paliureae</taxon>
        <taxon>Ziziphus</taxon>
    </lineage>
</organism>
<name>A0A978VSE0_ZIZJJ</name>
<sequence>MGSNLVYLGSSLIIGWNKSKEFFKLKDWVRGTLEGWNKQLLSKAGKVTLLKFVIQAMPAYSMATFKIPRDSTIAILKLVWPSTTVQVKLLWMGNKEGRFSVSSCYNLKFQGDGSIRKAMVKFENLVDEFFEASCSVQTSKAYSNGKAGIALVARDSNGKIMSLASKTIQCDPPCEAELQAIYWASAYAEDKGWDLIEWSSDSKMVVKEVADQSAPPRSWFIYFEMMRGSSKFPKVQVVY</sequence>
<dbReference type="EMBL" id="JAEACU010000003">
    <property type="protein sequence ID" value="KAH7538465.1"/>
    <property type="molecule type" value="Genomic_DNA"/>
</dbReference>